<name>A0ACA9UL19_BIOOC</name>
<gene>
    <name evidence="1" type="ORF">CRV2_00019733</name>
</gene>
<dbReference type="Proteomes" id="UP000836387">
    <property type="component" value="Unassembled WGS sequence"/>
</dbReference>
<reference evidence="1" key="1">
    <citation type="submission" date="2020-04" db="EMBL/GenBank/DDBJ databases">
        <authorList>
            <person name="Broberg M."/>
        </authorList>
    </citation>
    <scope>NUCLEOTIDE SEQUENCE</scope>
</reference>
<evidence type="ECO:0000313" key="2">
    <source>
        <dbReference type="Proteomes" id="UP000836387"/>
    </source>
</evidence>
<reference evidence="1" key="2">
    <citation type="submission" date="2021-10" db="EMBL/GenBank/DDBJ databases">
        <authorList>
            <person name="Piombo E."/>
        </authorList>
    </citation>
    <scope>NUCLEOTIDE SEQUENCE</scope>
</reference>
<proteinExistence type="predicted"/>
<keyword evidence="2" id="KW-1185">Reference proteome</keyword>
<dbReference type="EMBL" id="CADEHS020000541">
    <property type="protein sequence ID" value="CAG9953757.1"/>
    <property type="molecule type" value="Genomic_DNA"/>
</dbReference>
<sequence>MALELYIPPCLHVPVHPKHPPSVEKPLRIQIEGPLISIQKLVPEAQWHIDIFNQVEESRLYVVHHSPVAGDVQTPLWIRVQPKTDKIPPSNTLATFSKTNLLVSPELLSPGQKRLYLAGKGYIITVPIPDAAESLGHVGYYCITIHLLVPEESLWGVRC</sequence>
<comment type="caution">
    <text evidence="1">The sequence shown here is derived from an EMBL/GenBank/DDBJ whole genome shotgun (WGS) entry which is preliminary data.</text>
</comment>
<accession>A0ACA9UL19</accession>
<organism evidence="1 2">
    <name type="scientific">Clonostachys rosea f. rosea IK726</name>
    <dbReference type="NCBI Taxonomy" id="1349383"/>
    <lineage>
        <taxon>Eukaryota</taxon>
        <taxon>Fungi</taxon>
        <taxon>Dikarya</taxon>
        <taxon>Ascomycota</taxon>
        <taxon>Pezizomycotina</taxon>
        <taxon>Sordariomycetes</taxon>
        <taxon>Hypocreomycetidae</taxon>
        <taxon>Hypocreales</taxon>
        <taxon>Bionectriaceae</taxon>
        <taxon>Clonostachys</taxon>
    </lineage>
</organism>
<protein>
    <submittedName>
        <fullName evidence="1">Uncharacterized protein</fullName>
    </submittedName>
</protein>
<evidence type="ECO:0000313" key="1">
    <source>
        <dbReference type="EMBL" id="CAG9953757.1"/>
    </source>
</evidence>